<comment type="subcellular location">
    <subcellularLocation>
        <location evidence="1">Nucleus</location>
    </subcellularLocation>
</comment>
<keyword evidence="6" id="KW-1185">Reference proteome</keyword>
<keyword evidence="2" id="KW-0479">Metal-binding</keyword>
<evidence type="ECO:0000256" key="4">
    <source>
        <dbReference type="SAM" id="MobiDB-lite"/>
    </source>
</evidence>
<dbReference type="GO" id="GO:0006357">
    <property type="term" value="P:regulation of transcription by RNA polymerase II"/>
    <property type="evidence" value="ECO:0007669"/>
    <property type="project" value="TreeGrafter"/>
</dbReference>
<name>A0A4Q9P795_9APHY</name>
<dbReference type="Proteomes" id="UP000292082">
    <property type="component" value="Unassembled WGS sequence"/>
</dbReference>
<feature type="region of interest" description="Disordered" evidence="4">
    <location>
        <begin position="296"/>
        <end position="370"/>
    </location>
</feature>
<feature type="compositionally biased region" description="Polar residues" evidence="4">
    <location>
        <begin position="343"/>
        <end position="359"/>
    </location>
</feature>
<dbReference type="GO" id="GO:0032454">
    <property type="term" value="F:histone H3K9 demethylase activity"/>
    <property type="evidence" value="ECO:0007669"/>
    <property type="project" value="InterPro"/>
</dbReference>
<keyword evidence="3" id="KW-0539">Nucleus</keyword>
<evidence type="ECO:0000256" key="2">
    <source>
        <dbReference type="ARBA" id="ARBA00022723"/>
    </source>
</evidence>
<dbReference type="AlphaFoldDB" id="A0A4Q9P795"/>
<evidence type="ECO:0000313" key="6">
    <source>
        <dbReference type="Proteomes" id="UP000292082"/>
    </source>
</evidence>
<dbReference type="GO" id="GO:0046872">
    <property type="term" value="F:metal ion binding"/>
    <property type="evidence" value="ECO:0007669"/>
    <property type="project" value="UniProtKB-KW"/>
</dbReference>
<reference evidence="5 6" key="1">
    <citation type="submission" date="2019-01" db="EMBL/GenBank/DDBJ databases">
        <title>Draft genome sequences of three monokaryotic isolates of the white-rot basidiomycete fungus Dichomitus squalens.</title>
        <authorList>
            <consortium name="DOE Joint Genome Institute"/>
            <person name="Lopez S.C."/>
            <person name="Andreopoulos B."/>
            <person name="Pangilinan J."/>
            <person name="Lipzen A."/>
            <person name="Riley R."/>
            <person name="Ahrendt S."/>
            <person name="Ng V."/>
            <person name="Barry K."/>
            <person name="Daum C."/>
            <person name="Grigoriev I.V."/>
            <person name="Hilden K.S."/>
            <person name="Makela M.R."/>
            <person name="de Vries R.P."/>
        </authorList>
    </citation>
    <scope>NUCLEOTIDE SEQUENCE [LARGE SCALE GENOMIC DNA]</scope>
    <source>
        <strain evidence="5 6">CBS 464.89</strain>
    </source>
</reference>
<dbReference type="Gene3D" id="2.60.120.650">
    <property type="entry name" value="Cupin"/>
    <property type="match status" value="1"/>
</dbReference>
<protein>
    <submittedName>
        <fullName evidence="5">Uncharacterized protein</fullName>
    </submittedName>
</protein>
<evidence type="ECO:0000313" key="5">
    <source>
        <dbReference type="EMBL" id="TBU62929.1"/>
    </source>
</evidence>
<dbReference type="PANTHER" id="PTHR12549">
    <property type="entry name" value="JMJC DOMAIN-CONTAINING HISTONE DEMETHYLATION PROTEIN"/>
    <property type="match status" value="1"/>
</dbReference>
<sequence>MKRGPDLDGNLQVDSKTKRARASVSNERAFAACTTVSVSTSADDRVPSTSSLGVVRIVADDATDGTHNTAGVFFLELQVHKCLASHLQEFPRCTACIRKASGETCRFQNLRYLLRDKNRKVIGTTFGEGQAHAAPTLVSPSEWNTTLGLGHIDRVKLTVAKALLPVMKQEKQHMQLPNVIRRPRETGVRATCDACMTSIFSSSWMCRICGREACIDCYAYITEVADKRTPEPDLADVTASRQRERSAQRSPYFLPCTRRNQHQPTDLSPVSRFYEMELNQAIEDMEALLQTSHVETGRLSQCTEPETEATLAPGPSASIERPISGVSPSVIPEPTEAPALPVPSSSNGPEPPTTTTVLSERTIPSHDTSTLPCTELTEEAFQRLWSRGDPIIVTGLLPKFRIQWTPEYFSSHYGAERCTIVECQSERCKEVSVSQFFSRFGNYEHRRGYWKLKDWPPSADFKSTFPELYDDFAQATPVPDYVRRDGVLNIASHFPSNTIRPDLGPKMYNAMGSFESQGSKGSTRLHMDMADAINIMTYASQAPDGRPGCAAWDIYKAADTPKLRAFLYKKFGGELHNDPIHAQRFYLDSSLRQELYRDFGVVSHRIYQKPGEAVFIPAGCAHQVCNLADCIKVACDFVSPENVERCEVLTREFREQNHVKAWKEDVLQLRTMMWFAWVSCVREEKRIRERNEQNDDQVAGSASARLG</sequence>
<gene>
    <name evidence="5" type="ORF">BD310DRAFT_965057</name>
</gene>
<dbReference type="GO" id="GO:0000118">
    <property type="term" value="C:histone deacetylase complex"/>
    <property type="evidence" value="ECO:0007669"/>
    <property type="project" value="TreeGrafter"/>
</dbReference>
<dbReference type="EMBL" id="ML145091">
    <property type="protein sequence ID" value="TBU62929.1"/>
    <property type="molecule type" value="Genomic_DNA"/>
</dbReference>
<dbReference type="InterPro" id="IPR045109">
    <property type="entry name" value="LSDs-like"/>
</dbReference>
<dbReference type="Pfam" id="PF02373">
    <property type="entry name" value="JmjC"/>
    <property type="match status" value="1"/>
</dbReference>
<proteinExistence type="predicted"/>
<dbReference type="GO" id="GO:0031490">
    <property type="term" value="F:chromatin DNA binding"/>
    <property type="evidence" value="ECO:0007669"/>
    <property type="project" value="TreeGrafter"/>
</dbReference>
<dbReference type="InterPro" id="IPR003347">
    <property type="entry name" value="JmjC_dom"/>
</dbReference>
<dbReference type="PANTHER" id="PTHR12549:SF38">
    <property type="entry name" value="JMJC DOMAIN-CONTAINING HISTONE DEMETHYLASE 2, ISOFORM A"/>
    <property type="match status" value="1"/>
</dbReference>
<accession>A0A4Q9P795</accession>
<organism evidence="5 6">
    <name type="scientific">Dichomitus squalens</name>
    <dbReference type="NCBI Taxonomy" id="114155"/>
    <lineage>
        <taxon>Eukaryota</taxon>
        <taxon>Fungi</taxon>
        <taxon>Dikarya</taxon>
        <taxon>Basidiomycota</taxon>
        <taxon>Agaricomycotina</taxon>
        <taxon>Agaricomycetes</taxon>
        <taxon>Polyporales</taxon>
        <taxon>Polyporaceae</taxon>
        <taxon>Dichomitus</taxon>
    </lineage>
</organism>
<dbReference type="SMART" id="SM00558">
    <property type="entry name" value="JmjC"/>
    <property type="match status" value="1"/>
</dbReference>
<dbReference type="GO" id="GO:0003712">
    <property type="term" value="F:transcription coregulator activity"/>
    <property type="evidence" value="ECO:0007669"/>
    <property type="project" value="TreeGrafter"/>
</dbReference>
<dbReference type="SUPFAM" id="SSF51197">
    <property type="entry name" value="Clavaminate synthase-like"/>
    <property type="match status" value="1"/>
</dbReference>
<dbReference type="PROSITE" id="PS51184">
    <property type="entry name" value="JMJC"/>
    <property type="match status" value="1"/>
</dbReference>
<dbReference type="GO" id="GO:0000785">
    <property type="term" value="C:chromatin"/>
    <property type="evidence" value="ECO:0007669"/>
    <property type="project" value="TreeGrafter"/>
</dbReference>
<evidence type="ECO:0000256" key="3">
    <source>
        <dbReference type="ARBA" id="ARBA00023242"/>
    </source>
</evidence>
<evidence type="ECO:0000256" key="1">
    <source>
        <dbReference type="ARBA" id="ARBA00004123"/>
    </source>
</evidence>